<dbReference type="EMBL" id="BCMH01000023">
    <property type="protein sequence ID" value="GAX04588.1"/>
    <property type="molecule type" value="Genomic_DNA"/>
</dbReference>
<dbReference type="Proteomes" id="UP000198430">
    <property type="component" value="Unassembled WGS sequence"/>
</dbReference>
<organism evidence="2 3">
    <name type="scientific">Secundilactobacillus pentosiphilus</name>
    <dbReference type="NCBI Taxonomy" id="1714682"/>
    <lineage>
        <taxon>Bacteria</taxon>
        <taxon>Bacillati</taxon>
        <taxon>Bacillota</taxon>
        <taxon>Bacilli</taxon>
        <taxon>Lactobacillales</taxon>
        <taxon>Lactobacillaceae</taxon>
        <taxon>Secundilactobacillus</taxon>
    </lineage>
</organism>
<keyword evidence="1" id="KW-0812">Transmembrane</keyword>
<dbReference type="AlphaFoldDB" id="A0A1Z5ISK5"/>
<evidence type="ECO:0000256" key="1">
    <source>
        <dbReference type="SAM" id="Phobius"/>
    </source>
</evidence>
<feature type="transmembrane region" description="Helical" evidence="1">
    <location>
        <begin position="12"/>
        <end position="33"/>
    </location>
</feature>
<reference evidence="2 3" key="1">
    <citation type="submission" date="2015-11" db="EMBL/GenBank/DDBJ databases">
        <title>Draft genome sequences of new species of the genus Lactobacillus isolated from orchardgrass silage.</title>
        <authorList>
            <person name="Tohno M."/>
            <person name="Tanizawa Y."/>
            <person name="Arita M."/>
        </authorList>
    </citation>
    <scope>NUCLEOTIDE SEQUENCE [LARGE SCALE GENOMIC DNA]</scope>
    <source>
        <strain evidence="2 3">IWT140</strain>
    </source>
</reference>
<dbReference type="RefSeq" id="WP_179211699.1">
    <property type="nucleotide sequence ID" value="NZ_BCMH01000023.1"/>
</dbReference>
<comment type="caution">
    <text evidence="2">The sequence shown here is derived from an EMBL/GenBank/DDBJ whole genome shotgun (WGS) entry which is preliminary data.</text>
</comment>
<keyword evidence="1" id="KW-0472">Membrane</keyword>
<protein>
    <submittedName>
        <fullName evidence="2">Uncharacterized protein</fullName>
    </submittedName>
</protein>
<proteinExistence type="predicted"/>
<evidence type="ECO:0000313" key="2">
    <source>
        <dbReference type="EMBL" id="GAX04588.1"/>
    </source>
</evidence>
<keyword evidence="1" id="KW-1133">Transmembrane helix</keyword>
<evidence type="ECO:0000313" key="3">
    <source>
        <dbReference type="Proteomes" id="UP000198430"/>
    </source>
</evidence>
<name>A0A1Z5ISK5_9LACO</name>
<sequence>MNTQDYVFYGRCLVDGVIGLITLALAGGLAWAIREAIKDPHDFFGC</sequence>
<accession>A0A1Z5ISK5</accession>
<keyword evidence="3" id="KW-1185">Reference proteome</keyword>
<gene>
    <name evidence="2" type="ORF">IWT140_02230</name>
</gene>